<organism evidence="1 2">
    <name type="scientific">Deinococcus yavapaiensis KR-236</name>
    <dbReference type="NCBI Taxonomy" id="694435"/>
    <lineage>
        <taxon>Bacteria</taxon>
        <taxon>Thermotogati</taxon>
        <taxon>Deinococcota</taxon>
        <taxon>Deinococci</taxon>
        <taxon>Deinococcales</taxon>
        <taxon>Deinococcaceae</taxon>
        <taxon>Deinococcus</taxon>
    </lineage>
</organism>
<sequence>MNTTFEGVHESAFPAAVGADQLAWSHLLDFIFADAYRQGVSRLRLRGLPTFLEPDVQLRAQLSGRGAGREALVLGASHEAPSQGVCRVYTITGGVLASPSLRWRPMLSNWRRLEVRSVLTWRALAWGIPIRMAYLASRPDLADRAHFAMRRDFAYAGLTPARYTLTVWEPA</sequence>
<dbReference type="Proteomes" id="UP000248326">
    <property type="component" value="Unassembled WGS sequence"/>
</dbReference>
<name>A0A318SDN0_9DEIO</name>
<evidence type="ECO:0000313" key="1">
    <source>
        <dbReference type="EMBL" id="PYE55648.1"/>
    </source>
</evidence>
<reference evidence="1 2" key="1">
    <citation type="submission" date="2018-06" db="EMBL/GenBank/DDBJ databases">
        <title>Genomic Encyclopedia of Type Strains, Phase IV (KMG-IV): sequencing the most valuable type-strain genomes for metagenomic binning, comparative biology and taxonomic classification.</title>
        <authorList>
            <person name="Goeker M."/>
        </authorList>
    </citation>
    <scope>NUCLEOTIDE SEQUENCE [LARGE SCALE GENOMIC DNA]</scope>
    <source>
        <strain evidence="1 2">DSM 18048</strain>
    </source>
</reference>
<keyword evidence="2" id="KW-1185">Reference proteome</keyword>
<dbReference type="AlphaFoldDB" id="A0A318SDN0"/>
<comment type="caution">
    <text evidence="1">The sequence shown here is derived from an EMBL/GenBank/DDBJ whole genome shotgun (WGS) entry which is preliminary data.</text>
</comment>
<gene>
    <name evidence="1" type="ORF">DES52_10211</name>
</gene>
<evidence type="ECO:0000313" key="2">
    <source>
        <dbReference type="Proteomes" id="UP000248326"/>
    </source>
</evidence>
<dbReference type="EMBL" id="QJSX01000002">
    <property type="protein sequence ID" value="PYE55648.1"/>
    <property type="molecule type" value="Genomic_DNA"/>
</dbReference>
<protein>
    <submittedName>
        <fullName evidence="1">Uncharacterized protein</fullName>
    </submittedName>
</protein>
<proteinExistence type="predicted"/>
<accession>A0A318SDN0</accession>